<dbReference type="CDD" id="cd06134">
    <property type="entry name" value="RNaseT"/>
    <property type="match status" value="1"/>
</dbReference>
<keyword evidence="1 5" id="KW-0819">tRNA processing</keyword>
<comment type="similarity">
    <text evidence="5">Belongs to the RNase T family.</text>
</comment>
<feature type="binding site" evidence="5">
    <location>
        <position position="181"/>
    </location>
    <ligand>
        <name>Mg(2+)</name>
        <dbReference type="ChEBI" id="CHEBI:18420"/>
        <label>2</label>
        <note>catalytic</note>
    </ligand>
</feature>
<feature type="active site" description="Proton donor/acceptor" evidence="5">
    <location>
        <position position="176"/>
    </location>
</feature>
<evidence type="ECO:0000256" key="3">
    <source>
        <dbReference type="ARBA" id="ARBA00022801"/>
    </source>
</evidence>
<dbReference type="GO" id="GO:0045004">
    <property type="term" value="P:DNA replication proofreading"/>
    <property type="evidence" value="ECO:0007669"/>
    <property type="project" value="TreeGrafter"/>
</dbReference>
<dbReference type="GO" id="GO:0003676">
    <property type="term" value="F:nucleic acid binding"/>
    <property type="evidence" value="ECO:0007669"/>
    <property type="project" value="InterPro"/>
</dbReference>
<feature type="domain" description="Exonuclease" evidence="6">
    <location>
        <begin position="13"/>
        <end position="198"/>
    </location>
</feature>
<keyword evidence="8" id="KW-1185">Reference proteome</keyword>
<dbReference type="NCBIfam" id="TIGR01298">
    <property type="entry name" value="RNaseT"/>
    <property type="match status" value="1"/>
</dbReference>
<dbReference type="EMBL" id="CP000513">
    <property type="protein sequence ID" value="ABQ13283.1"/>
    <property type="molecule type" value="Genomic_DNA"/>
</dbReference>
<dbReference type="HAMAP" id="MF_00157">
    <property type="entry name" value="RNase_T"/>
    <property type="match status" value="1"/>
</dbReference>
<dbReference type="STRING" id="246195.DNO_0307"/>
<evidence type="ECO:0000313" key="8">
    <source>
        <dbReference type="Proteomes" id="UP000000248"/>
    </source>
</evidence>
<proteinExistence type="inferred from homology"/>
<dbReference type="PANTHER" id="PTHR30231">
    <property type="entry name" value="DNA POLYMERASE III SUBUNIT EPSILON"/>
    <property type="match status" value="1"/>
</dbReference>
<dbReference type="HOGENOM" id="CLU_082724_0_0_6"/>
<sequence>MNHLISKRFRGFLPVVVDVETGGFDHEKDALLEVAAVLVNFNEAGNLAPVETFHYHVKPFEGAHLNPDSLKINGIDPFHPLRPALDEVTVAKQLFGAIREYQKAQSCTRSILVGHNAHFDLGFINALAARCNYQHNPFHPFSSLDTVSLGALAYGQTVLARIAKAAGFEYDSERAHGAKYDTELTAQIFCHIINTWSEKIGIPEQS</sequence>
<keyword evidence="5" id="KW-0479">Metal-binding</keyword>
<accession>A5EW72</accession>
<keyword evidence="4 5" id="KW-0269">Exonuclease</keyword>
<evidence type="ECO:0000313" key="7">
    <source>
        <dbReference type="EMBL" id="ABQ13283.1"/>
    </source>
</evidence>
<comment type="function">
    <text evidence="5">Trims short 3' overhangs of a variety of RNA species, leaving a one or two nucleotide 3' overhang. Responsible for the end-turnover of tRNA: specifically removes the terminal AMP residue from uncharged tRNA (tRNA-C-C-A). Also appears to be involved in tRNA biosynthesis.</text>
</comment>
<feature type="binding site" evidence="5">
    <location>
        <position position="20"/>
    </location>
    <ligand>
        <name>Mg(2+)</name>
        <dbReference type="ChEBI" id="CHEBI:18420"/>
        <label>2</label>
        <note>catalytic</note>
    </ligand>
</feature>
<dbReference type="Gene3D" id="3.30.420.10">
    <property type="entry name" value="Ribonuclease H-like superfamily/Ribonuclease H"/>
    <property type="match status" value="1"/>
</dbReference>
<dbReference type="SUPFAM" id="SSF53098">
    <property type="entry name" value="Ribonuclease H-like"/>
    <property type="match status" value="1"/>
</dbReference>
<comment type="caution">
    <text evidence="5">Lacks conserved residue(s) required for the propagation of feature annotation.</text>
</comment>
<evidence type="ECO:0000256" key="1">
    <source>
        <dbReference type="ARBA" id="ARBA00022694"/>
    </source>
</evidence>
<comment type="cofactor">
    <cofactor evidence="5">
        <name>Mg(2+)</name>
        <dbReference type="ChEBI" id="CHEBI:18420"/>
    </cofactor>
    <text evidence="5">Binds two Mg(2+) per subunit. The active form of the enzyme binds two Mg(2+) ions in its active site. The first Mg(2+) forms only one salt bridge with the protein.</text>
</comment>
<feature type="site" description="Important for substrate binding and specificity" evidence="5">
    <location>
        <position position="141"/>
    </location>
</feature>
<organism evidence="7 8">
    <name type="scientific">Dichelobacter nodosus (strain VCS1703A)</name>
    <dbReference type="NCBI Taxonomy" id="246195"/>
    <lineage>
        <taxon>Bacteria</taxon>
        <taxon>Pseudomonadati</taxon>
        <taxon>Pseudomonadota</taxon>
        <taxon>Gammaproteobacteria</taxon>
        <taxon>Cardiobacteriales</taxon>
        <taxon>Cardiobacteriaceae</taxon>
        <taxon>Dichelobacter</taxon>
    </lineage>
</organism>
<dbReference type="InterPro" id="IPR036397">
    <property type="entry name" value="RNaseH_sf"/>
</dbReference>
<dbReference type="PANTHER" id="PTHR30231:SF2">
    <property type="entry name" value="RIBONUCLEASE T"/>
    <property type="match status" value="1"/>
</dbReference>
<feature type="binding site" evidence="5">
    <location>
        <position position="18"/>
    </location>
    <ligand>
        <name>Mg(2+)</name>
        <dbReference type="ChEBI" id="CHEBI:18420"/>
        <label>2</label>
        <note>catalytic</note>
    </ligand>
</feature>
<dbReference type="Pfam" id="PF00929">
    <property type="entry name" value="RNase_T"/>
    <property type="match status" value="1"/>
</dbReference>
<dbReference type="SMART" id="SM00479">
    <property type="entry name" value="EXOIII"/>
    <property type="match status" value="1"/>
</dbReference>
<dbReference type="GO" id="GO:0016896">
    <property type="term" value="F:RNA exonuclease activity, producing 5'-phosphomonoesters"/>
    <property type="evidence" value="ECO:0007669"/>
    <property type="project" value="UniProtKB-UniRule"/>
</dbReference>
<dbReference type="InterPro" id="IPR013520">
    <property type="entry name" value="Ribonucl_H"/>
</dbReference>
<feature type="binding site" evidence="5">
    <location>
        <position position="176"/>
    </location>
    <ligand>
        <name>Mg(2+)</name>
        <dbReference type="ChEBI" id="CHEBI:18420"/>
        <label>2</label>
        <note>catalytic</note>
    </ligand>
</feature>
<dbReference type="Proteomes" id="UP000000248">
    <property type="component" value="Chromosome"/>
</dbReference>
<keyword evidence="5" id="KW-0460">Magnesium</keyword>
<dbReference type="GO" id="GO:0008033">
    <property type="term" value="P:tRNA processing"/>
    <property type="evidence" value="ECO:0007669"/>
    <property type="project" value="UniProtKB-KW"/>
</dbReference>
<dbReference type="GO" id="GO:0008408">
    <property type="term" value="F:3'-5' exonuclease activity"/>
    <property type="evidence" value="ECO:0007669"/>
    <property type="project" value="TreeGrafter"/>
</dbReference>
<protein>
    <recommendedName>
        <fullName evidence="5">Ribonuclease T</fullName>
        <ecNumber evidence="5">3.1.13.-</ecNumber>
    </recommendedName>
    <alternativeName>
        <fullName evidence="5">Exoribonuclease T</fullName>
        <shortName evidence="5">RNase T</shortName>
    </alternativeName>
</protein>
<comment type="subunit">
    <text evidence="5">Homodimer.</text>
</comment>
<gene>
    <name evidence="5 7" type="primary">rnt</name>
    <name evidence="7" type="ordered locus">DNO_0307</name>
</gene>
<dbReference type="RefSeq" id="WP_012030651.1">
    <property type="nucleotide sequence ID" value="NC_009446.1"/>
</dbReference>
<evidence type="ECO:0000256" key="2">
    <source>
        <dbReference type="ARBA" id="ARBA00022722"/>
    </source>
</evidence>
<feature type="binding site" evidence="5">
    <location>
        <position position="18"/>
    </location>
    <ligand>
        <name>Mg(2+)</name>
        <dbReference type="ChEBI" id="CHEBI:18420"/>
        <label>1</label>
        <note>catalytic</note>
    </ligand>
</feature>
<dbReference type="eggNOG" id="COG0847">
    <property type="taxonomic scope" value="Bacteria"/>
</dbReference>
<dbReference type="AlphaFoldDB" id="A5EW72"/>
<dbReference type="KEGG" id="dno:DNO_0307"/>
<dbReference type="EC" id="3.1.13.-" evidence="5"/>
<keyword evidence="3 5" id="KW-0378">Hydrolase</keyword>
<name>A5EW72_DICNV</name>
<dbReference type="OrthoDB" id="9778264at2"/>
<evidence type="ECO:0000256" key="5">
    <source>
        <dbReference type="HAMAP-Rule" id="MF_00157"/>
    </source>
</evidence>
<keyword evidence="2 5" id="KW-0540">Nuclease</keyword>
<evidence type="ECO:0000259" key="6">
    <source>
        <dbReference type="SMART" id="SM00479"/>
    </source>
</evidence>
<dbReference type="GO" id="GO:0000287">
    <property type="term" value="F:magnesium ion binding"/>
    <property type="evidence" value="ECO:0007669"/>
    <property type="project" value="UniProtKB-UniRule"/>
</dbReference>
<feature type="site" description="Important for substrate binding and specificity" evidence="5">
    <location>
        <position position="119"/>
    </location>
</feature>
<dbReference type="InterPro" id="IPR005987">
    <property type="entry name" value="RNase_T"/>
</dbReference>
<dbReference type="GO" id="GO:0005829">
    <property type="term" value="C:cytosol"/>
    <property type="evidence" value="ECO:0007669"/>
    <property type="project" value="TreeGrafter"/>
</dbReference>
<dbReference type="InterPro" id="IPR012337">
    <property type="entry name" value="RNaseH-like_sf"/>
</dbReference>
<reference evidence="7 8" key="1">
    <citation type="journal article" date="2007" name="Nat. Biotechnol.">
        <title>Genome sequence and identification of candidate vaccine antigens from the animal pathogen Dichelobacter nodosus.</title>
        <authorList>
            <person name="Myers G.S."/>
            <person name="Parker D."/>
            <person name="Al-Hasani K."/>
            <person name="Kennan R.M."/>
            <person name="Seemann T."/>
            <person name="Ren Q."/>
            <person name="Badger J.H."/>
            <person name="Selengut J.D."/>
            <person name="Deboy R.T."/>
            <person name="Tettelin H."/>
            <person name="Boyce J.D."/>
            <person name="McCarl V.P."/>
            <person name="Han X."/>
            <person name="Nelson W.C."/>
            <person name="Madupu R."/>
            <person name="Mohamoud Y."/>
            <person name="Holley T."/>
            <person name="Fedorova N."/>
            <person name="Khouri H."/>
            <person name="Bottomley S.P."/>
            <person name="Whittington R.J."/>
            <person name="Adler B."/>
            <person name="Songer J.G."/>
            <person name="Rood J.I."/>
            <person name="Paulsen I.T."/>
        </authorList>
    </citation>
    <scope>NUCLEOTIDE SEQUENCE [LARGE SCALE GENOMIC DNA]</scope>
    <source>
        <strain evidence="7 8">VCS1703A</strain>
    </source>
</reference>
<feature type="site" description="Important for substrate binding and specificity" evidence="5">
    <location>
        <position position="24"/>
    </location>
</feature>
<evidence type="ECO:0000256" key="4">
    <source>
        <dbReference type="ARBA" id="ARBA00022839"/>
    </source>
</evidence>